<proteinExistence type="predicted"/>
<organism evidence="2 3">
    <name type="scientific">Rotaria magnacalcarata</name>
    <dbReference type="NCBI Taxonomy" id="392030"/>
    <lineage>
        <taxon>Eukaryota</taxon>
        <taxon>Metazoa</taxon>
        <taxon>Spiralia</taxon>
        <taxon>Gnathifera</taxon>
        <taxon>Rotifera</taxon>
        <taxon>Eurotatoria</taxon>
        <taxon>Bdelloidea</taxon>
        <taxon>Philodinida</taxon>
        <taxon>Philodinidae</taxon>
        <taxon>Rotaria</taxon>
    </lineage>
</organism>
<feature type="compositionally biased region" description="Basic and acidic residues" evidence="1">
    <location>
        <begin position="173"/>
        <end position="209"/>
    </location>
</feature>
<evidence type="ECO:0008006" key="4">
    <source>
        <dbReference type="Google" id="ProtNLM"/>
    </source>
</evidence>
<reference evidence="2" key="1">
    <citation type="submission" date="2021-02" db="EMBL/GenBank/DDBJ databases">
        <authorList>
            <person name="Nowell W R."/>
        </authorList>
    </citation>
    <scope>NUCLEOTIDE SEQUENCE</scope>
</reference>
<sequence>GLKNTKVVIACVSDEYTLSEICRNEFLFAKNTLRLPVVLGIFGMGDKWRTTEVGMCSLTCPQVNFQFENPAAFEDIYETIQSNLPKRPSSAKEIALNAIKTTAAEEKTTAAYQELFELTQRKFLRVTSGFADTMNARAYPRLFTLDFVSENEKSAQELARIELATEMNAQRQQENDQDRDLEAERQRDEQLAREQKEIEHADDERKEKEAPKTKVKKLCIRTLCENEENWHTAGSPFEISEQIIIQNSALYLSRIMLLLKQSDLPLEILTSKEGEIELRKINEISNSTTIEVKDSYAYLRRCIMDCDLEEKYSGLKQCLMPSGKVLWLCEQHQKQPRVVLVTGSLGGSYNHPQAEEKSEIVKALVKLNERIANNELPPPTLKISNIESARRPSTDRKSHSSRHRSHRLSQQDFLMVKSQRQSILL</sequence>
<accession>A0A8S3DSW7</accession>
<name>A0A8S3DSW7_9BILA</name>
<dbReference type="PANTHER" id="PTHR47508">
    <property type="entry name" value="SAM DOMAIN-CONTAINING PROTEIN-RELATED"/>
    <property type="match status" value="1"/>
</dbReference>
<dbReference type="AlphaFoldDB" id="A0A8S3DSW7"/>
<dbReference type="Proteomes" id="UP000681967">
    <property type="component" value="Unassembled WGS sequence"/>
</dbReference>
<gene>
    <name evidence="2" type="ORF">BYL167_LOCUS57214</name>
</gene>
<dbReference type="PANTHER" id="PTHR47508:SF1">
    <property type="entry name" value="NON-SPECIFIC SERINE_THREONINE PROTEIN KINASE"/>
    <property type="match status" value="1"/>
</dbReference>
<dbReference type="EMBL" id="CAJOBH010224474">
    <property type="protein sequence ID" value="CAF5043653.1"/>
    <property type="molecule type" value="Genomic_DNA"/>
</dbReference>
<evidence type="ECO:0000313" key="2">
    <source>
        <dbReference type="EMBL" id="CAF5043653.1"/>
    </source>
</evidence>
<feature type="region of interest" description="Disordered" evidence="1">
    <location>
        <begin position="169"/>
        <end position="209"/>
    </location>
</feature>
<evidence type="ECO:0000256" key="1">
    <source>
        <dbReference type="SAM" id="MobiDB-lite"/>
    </source>
</evidence>
<feature type="non-terminal residue" evidence="2">
    <location>
        <position position="1"/>
    </location>
</feature>
<protein>
    <recommendedName>
        <fullName evidence="4">TIR domain-containing protein</fullName>
    </recommendedName>
</protein>
<feature type="compositionally biased region" description="Basic and acidic residues" evidence="1">
    <location>
        <begin position="388"/>
        <end position="398"/>
    </location>
</feature>
<feature type="non-terminal residue" evidence="2">
    <location>
        <position position="425"/>
    </location>
</feature>
<feature type="region of interest" description="Disordered" evidence="1">
    <location>
        <begin position="376"/>
        <end position="412"/>
    </location>
</feature>
<comment type="caution">
    <text evidence="2">The sequence shown here is derived from an EMBL/GenBank/DDBJ whole genome shotgun (WGS) entry which is preliminary data.</text>
</comment>
<evidence type="ECO:0000313" key="3">
    <source>
        <dbReference type="Proteomes" id="UP000681967"/>
    </source>
</evidence>